<comment type="caution">
    <text evidence="1">The sequence shown here is derived from an EMBL/GenBank/DDBJ whole genome shotgun (WGS) entry which is preliminary data.</text>
</comment>
<accession>A0ABW6YJC9</accession>
<organism evidence="1 2">
    <name type="scientific">Streptomyces lateritius</name>
    <dbReference type="NCBI Taxonomy" id="67313"/>
    <lineage>
        <taxon>Bacteria</taxon>
        <taxon>Bacillati</taxon>
        <taxon>Actinomycetota</taxon>
        <taxon>Actinomycetes</taxon>
        <taxon>Kitasatosporales</taxon>
        <taxon>Streptomycetaceae</taxon>
        <taxon>Streptomyces</taxon>
    </lineage>
</organism>
<evidence type="ECO:0000313" key="1">
    <source>
        <dbReference type="EMBL" id="MFF8279964.1"/>
    </source>
</evidence>
<proteinExistence type="predicted"/>
<evidence type="ECO:0000313" key="2">
    <source>
        <dbReference type="Proteomes" id="UP001603013"/>
    </source>
</evidence>
<reference evidence="1 2" key="1">
    <citation type="submission" date="2024-10" db="EMBL/GenBank/DDBJ databases">
        <title>The Natural Products Discovery Center: Release of the First 8490 Sequenced Strains for Exploring Actinobacteria Biosynthetic Diversity.</title>
        <authorList>
            <person name="Kalkreuter E."/>
            <person name="Kautsar S.A."/>
            <person name="Yang D."/>
            <person name="Bader C.D."/>
            <person name="Teijaro C.N."/>
            <person name="Fluegel L."/>
            <person name="Davis C.M."/>
            <person name="Simpson J.R."/>
            <person name="Lauterbach L."/>
            <person name="Steele A.D."/>
            <person name="Gui C."/>
            <person name="Meng S."/>
            <person name="Li G."/>
            <person name="Viehrig K."/>
            <person name="Ye F."/>
            <person name="Su P."/>
            <person name="Kiefer A.F."/>
            <person name="Nichols A."/>
            <person name="Cepeda A.J."/>
            <person name="Yan W."/>
            <person name="Fan B."/>
            <person name="Jiang Y."/>
            <person name="Adhikari A."/>
            <person name="Zheng C.-J."/>
            <person name="Schuster L."/>
            <person name="Cowan T.M."/>
            <person name="Smanski M.J."/>
            <person name="Chevrette M.G."/>
            <person name="De Carvalho L.P.S."/>
            <person name="Shen B."/>
        </authorList>
    </citation>
    <scope>NUCLEOTIDE SEQUENCE [LARGE SCALE GENOMIC DNA]</scope>
    <source>
        <strain evidence="1 2">NPDC015755</strain>
    </source>
</reference>
<dbReference type="RefSeq" id="WP_391936873.1">
    <property type="nucleotide sequence ID" value="NZ_JBIBSM010000018.1"/>
</dbReference>
<protein>
    <submittedName>
        <fullName evidence="1">Uncharacterized protein</fullName>
    </submittedName>
</protein>
<dbReference type="Proteomes" id="UP001603013">
    <property type="component" value="Unassembled WGS sequence"/>
</dbReference>
<keyword evidence="2" id="KW-1185">Reference proteome</keyword>
<name>A0ABW6YJC9_9ACTN</name>
<sequence length="96" mass="10541">MNQDRMSPARTIPPTQNVFDADEALRRARTDRVVQPARRTLAEMAPGYLRQPLLRLVPLKASDAPCLFCDRWTCPGDCQQFAPAPATAASVMAVAS</sequence>
<dbReference type="EMBL" id="JBIBSM010000018">
    <property type="protein sequence ID" value="MFF8279964.1"/>
    <property type="molecule type" value="Genomic_DNA"/>
</dbReference>
<gene>
    <name evidence="1" type="ORF">ACF05T_28325</name>
</gene>